<feature type="signal peptide" evidence="4">
    <location>
        <begin position="1"/>
        <end position="19"/>
    </location>
</feature>
<keyword evidence="6" id="KW-1185">Reference proteome</keyword>
<feature type="repeat" description="TPR" evidence="3">
    <location>
        <begin position="642"/>
        <end position="675"/>
    </location>
</feature>
<dbReference type="PANTHER" id="PTHR45586">
    <property type="entry name" value="TPR REPEAT-CONTAINING PROTEIN PA4667"/>
    <property type="match status" value="1"/>
</dbReference>
<dbReference type="InterPro" id="IPR011990">
    <property type="entry name" value="TPR-like_helical_dom_sf"/>
</dbReference>
<accession>L0H2F8</accession>
<evidence type="ECO:0000256" key="1">
    <source>
        <dbReference type="ARBA" id="ARBA00022737"/>
    </source>
</evidence>
<evidence type="ECO:0000256" key="3">
    <source>
        <dbReference type="PROSITE-ProRule" id="PRU00339"/>
    </source>
</evidence>
<dbReference type="HOGENOM" id="CLU_007251_1_0_6"/>
<evidence type="ECO:0000313" key="5">
    <source>
        <dbReference type="EMBL" id="AGA91774.1"/>
    </source>
</evidence>
<dbReference type="SMART" id="SM00028">
    <property type="entry name" value="TPR"/>
    <property type="match status" value="16"/>
</dbReference>
<dbReference type="SUPFAM" id="SSF48452">
    <property type="entry name" value="TPR-like"/>
    <property type="match status" value="3"/>
</dbReference>
<dbReference type="PATRIC" id="fig|765912.4.peg.3019"/>
<dbReference type="PROSITE" id="PS51257">
    <property type="entry name" value="PROKAR_LIPOPROTEIN"/>
    <property type="match status" value="1"/>
</dbReference>
<evidence type="ECO:0000256" key="2">
    <source>
        <dbReference type="ARBA" id="ARBA00022803"/>
    </source>
</evidence>
<dbReference type="Proteomes" id="UP000010816">
    <property type="component" value="Chromosome"/>
</dbReference>
<dbReference type="AlphaFoldDB" id="L0H2F8"/>
<keyword evidence="2 3" id="KW-0802">TPR repeat</keyword>
<dbReference type="PROSITE" id="PS50005">
    <property type="entry name" value="TPR"/>
    <property type="match status" value="4"/>
</dbReference>
<organism evidence="5 6">
    <name type="scientific">Thioflavicoccus mobilis 8321</name>
    <dbReference type="NCBI Taxonomy" id="765912"/>
    <lineage>
        <taxon>Bacteria</taxon>
        <taxon>Pseudomonadati</taxon>
        <taxon>Pseudomonadota</taxon>
        <taxon>Gammaproteobacteria</taxon>
        <taxon>Chromatiales</taxon>
        <taxon>Chromatiaceae</taxon>
        <taxon>Thioflavicoccus</taxon>
    </lineage>
</organism>
<dbReference type="InterPro" id="IPR051012">
    <property type="entry name" value="CellSynth/LPSAsmb/PSIAsmb"/>
</dbReference>
<dbReference type="InterPro" id="IPR019734">
    <property type="entry name" value="TPR_rpt"/>
</dbReference>
<dbReference type="PANTHER" id="PTHR45586:SF1">
    <property type="entry name" value="LIPOPOLYSACCHARIDE ASSEMBLY PROTEIN B"/>
    <property type="match status" value="1"/>
</dbReference>
<feature type="chain" id="PRO_5003943221" evidence="4">
    <location>
        <begin position="20"/>
        <end position="794"/>
    </location>
</feature>
<dbReference type="Pfam" id="PF13432">
    <property type="entry name" value="TPR_16"/>
    <property type="match status" value="5"/>
</dbReference>
<dbReference type="STRING" id="765912.Thimo_3089"/>
<proteinExistence type="predicted"/>
<feature type="repeat" description="TPR" evidence="3">
    <location>
        <begin position="61"/>
        <end position="94"/>
    </location>
</feature>
<dbReference type="Pfam" id="PF14559">
    <property type="entry name" value="TPR_19"/>
    <property type="match status" value="3"/>
</dbReference>
<reference evidence="5 6" key="1">
    <citation type="submission" date="2011-09" db="EMBL/GenBank/DDBJ databases">
        <title>Complete sequence of chromosome of Thioflavicoccus mobilis 8321.</title>
        <authorList>
            <consortium name="US DOE Joint Genome Institute"/>
            <person name="Lucas S."/>
            <person name="Han J."/>
            <person name="Lapidus A."/>
            <person name="Cheng J.-F."/>
            <person name="Goodwin L."/>
            <person name="Pitluck S."/>
            <person name="Peters L."/>
            <person name="Ovchinnikova G."/>
            <person name="Lu M."/>
            <person name="Detter J.C."/>
            <person name="Han C."/>
            <person name="Tapia R."/>
            <person name="Land M."/>
            <person name="Hauser L."/>
            <person name="Kyrpides N."/>
            <person name="Ivanova N."/>
            <person name="Pagani I."/>
            <person name="Vogl K."/>
            <person name="Liu Z."/>
            <person name="Imhoff J."/>
            <person name="Thiel V."/>
            <person name="Frigaard N.-U."/>
            <person name="Bryant D."/>
            <person name="Woyke T."/>
        </authorList>
    </citation>
    <scope>NUCLEOTIDE SEQUENCE [LARGE SCALE GENOMIC DNA]</scope>
    <source>
        <strain evidence="5 6">8321</strain>
    </source>
</reference>
<dbReference type="EMBL" id="CP003051">
    <property type="protein sequence ID" value="AGA91774.1"/>
    <property type="molecule type" value="Genomic_DNA"/>
</dbReference>
<keyword evidence="1" id="KW-0677">Repeat</keyword>
<feature type="repeat" description="TPR" evidence="3">
    <location>
        <begin position="574"/>
        <end position="607"/>
    </location>
</feature>
<protein>
    <submittedName>
        <fullName evidence="5">Tfp pilus assembly protein PilF</fullName>
    </submittedName>
</protein>
<gene>
    <name evidence="5" type="ORF">Thimo_3089</name>
</gene>
<dbReference type="KEGG" id="tmb:Thimo_3089"/>
<evidence type="ECO:0000313" key="6">
    <source>
        <dbReference type="Proteomes" id="UP000010816"/>
    </source>
</evidence>
<dbReference type="Gene3D" id="1.25.40.10">
    <property type="entry name" value="Tetratricopeptide repeat domain"/>
    <property type="match status" value="5"/>
</dbReference>
<feature type="repeat" description="TPR" evidence="3">
    <location>
        <begin position="27"/>
        <end position="60"/>
    </location>
</feature>
<keyword evidence="4" id="KW-0732">Signal</keyword>
<dbReference type="eggNOG" id="COG0457">
    <property type="taxonomic scope" value="Bacteria"/>
</dbReference>
<sequence>MPINRLRFFALLALSLLLAACDQGDRAQTYAERGQRLYDAGDFTRARLEFKNALQVDPRSSQAWQMLGQINEQEQNWKAALAAYGRAVELAPENYEARIGKGRLLVAANRLNDAEVEADAVLNAVPDDPGALALRGAIERRRGNLDAAIADAGRALRANPNYRAALELLARCRLDQGRLDDAKIVLERAIAAHPDDAAFRIGLAAVLERNGDVQGVIATLHDLIALQPAVQAHRLRLARIYAANAQLDAAEKTLRAVIDQSPGDLAPVVTLVRFLDETQDPEAGTAALESLSKAQPGNYPLRFALADRYRALGDSERAETIYRGIVSEQPEGENAARARGRLAALALTRGEAEQAEAIATETLEQDPMNSDALFVRAVLALRDNQPDQAIAALRTLLGQDPASIPALLLLAEANLAAGNVPLAVDALEKAIEAVPDAPEPYLQLVALKLRVGDVPGATRAAERLLAKKPDNKDAQTVLARLQLAGGDSSALAASAKRIMKQWPDDPLGPYLTGLALQREDRFEDSIVQLRSALEKNPNAVEPRLALARGYLALEQPERAEAELEQVLAAAPSSLSARLLLADVYRTQGRVEKAREQYEQAISTVPTAVLPYQRLLGLQLEQGDDAGARATVQAGLEATGGSPTLALALAIVHQQAAEYEAAFTAYERALAGNPKLDVAANSLAMLIADHFADDPDKMARALSLTSSLAASDNASYLDTAGWVAYRNGDYQQAARSLERSQELDDPTPERLYHLGMTYKALGRAGQAKALLTRAVEAGESFPGLDDARNALSTGP</sequence>
<evidence type="ECO:0000256" key="4">
    <source>
        <dbReference type="SAM" id="SignalP"/>
    </source>
</evidence>
<name>L0H2F8_9GAMM</name>